<protein>
    <submittedName>
        <fullName evidence="3">Cysteine hydrolase</fullName>
    </submittedName>
</protein>
<dbReference type="InterPro" id="IPR000868">
    <property type="entry name" value="Isochorismatase-like_dom"/>
</dbReference>
<dbReference type="InterPro" id="IPR036380">
    <property type="entry name" value="Isochorismatase-like_sf"/>
</dbReference>
<name>A0AAX3E550_RHOPL</name>
<dbReference type="PANTHER" id="PTHR43540">
    <property type="entry name" value="PEROXYUREIDOACRYLATE/UREIDOACRYLATE AMIDOHYDROLASE-RELATED"/>
    <property type="match status" value="1"/>
</dbReference>
<dbReference type="InterPro" id="IPR050272">
    <property type="entry name" value="Isochorismatase-like_hydrls"/>
</dbReference>
<dbReference type="Gene3D" id="3.40.50.850">
    <property type="entry name" value="Isochorismatase-like"/>
    <property type="match status" value="1"/>
</dbReference>
<dbReference type="GO" id="GO:0016787">
    <property type="term" value="F:hydrolase activity"/>
    <property type="evidence" value="ECO:0007669"/>
    <property type="project" value="UniProtKB-KW"/>
</dbReference>
<gene>
    <name evidence="3" type="ORF">KQX62_11890</name>
</gene>
<dbReference type="EMBL" id="CP076676">
    <property type="protein sequence ID" value="UYO41944.1"/>
    <property type="molecule type" value="Genomic_DNA"/>
</dbReference>
<evidence type="ECO:0000313" key="3">
    <source>
        <dbReference type="EMBL" id="UYO41944.1"/>
    </source>
</evidence>
<dbReference type="Proteomes" id="UP001163166">
    <property type="component" value="Chromosome"/>
</dbReference>
<proteinExistence type="predicted"/>
<sequence length="240" mass="25950">MRNVPLKLNATPYPFPLHGPLTTHNTALLVIDVQGDFCAEGGYMHQFGFDLSALQRPIPVIARVLAACRAVGMPVIHTRETFKPDLSDVQPHRLWRGIDGKGVAVGDEGPKGRYLIEGAECWQIIPELAPQDGEPVFDKPSYGAFGFTGIEKYLRERGITNLILTGLTTDCCIHTNVREALDRGFDCLTLADGTGACFEAVHEAAIQLLIKKSGVFGAVAESPALLEALQRLPVTEAASS</sequence>
<evidence type="ECO:0000313" key="4">
    <source>
        <dbReference type="Proteomes" id="UP001163166"/>
    </source>
</evidence>
<accession>A0AAX3E550</accession>
<dbReference type="Pfam" id="PF00857">
    <property type="entry name" value="Isochorismatase"/>
    <property type="match status" value="1"/>
</dbReference>
<evidence type="ECO:0000259" key="2">
    <source>
        <dbReference type="Pfam" id="PF00857"/>
    </source>
</evidence>
<reference evidence="3" key="1">
    <citation type="journal article" date="2022" name="Biol. Control">
        <title>In silico genomic analysis of Rhodopseudomonas palustris strains revealed potential biocontrol agents and crop yield enhancers.</title>
        <authorList>
            <person name="Surachat K."/>
            <person name="Kantachote D."/>
            <person name="Deachamag P."/>
            <person name="Wonglapsuwan M."/>
        </authorList>
    </citation>
    <scope>NUCLEOTIDE SEQUENCE</scope>
    <source>
        <strain evidence="3">TLS06</strain>
    </source>
</reference>
<evidence type="ECO:0000256" key="1">
    <source>
        <dbReference type="ARBA" id="ARBA00022801"/>
    </source>
</evidence>
<dbReference type="AlphaFoldDB" id="A0AAX3E550"/>
<dbReference type="SUPFAM" id="SSF52499">
    <property type="entry name" value="Isochorismatase-like hydrolases"/>
    <property type="match status" value="1"/>
</dbReference>
<dbReference type="PANTHER" id="PTHR43540:SF9">
    <property type="entry name" value="FAMILY HYDROLASE, PUTATIVE (AFU_ORTHOLOGUE AFUA_2G08700)-RELATED"/>
    <property type="match status" value="1"/>
</dbReference>
<feature type="domain" description="Isochorismatase-like" evidence="2">
    <location>
        <begin position="26"/>
        <end position="211"/>
    </location>
</feature>
<keyword evidence="1 3" id="KW-0378">Hydrolase</keyword>
<organism evidence="3 4">
    <name type="scientific">Rhodopseudomonas palustris</name>
    <dbReference type="NCBI Taxonomy" id="1076"/>
    <lineage>
        <taxon>Bacteria</taxon>
        <taxon>Pseudomonadati</taxon>
        <taxon>Pseudomonadota</taxon>
        <taxon>Alphaproteobacteria</taxon>
        <taxon>Hyphomicrobiales</taxon>
        <taxon>Nitrobacteraceae</taxon>
        <taxon>Rhodopseudomonas</taxon>
    </lineage>
</organism>
<dbReference type="CDD" id="cd00431">
    <property type="entry name" value="cysteine_hydrolases"/>
    <property type="match status" value="1"/>
</dbReference>